<dbReference type="Pfam" id="PF16987">
    <property type="entry name" value="KIX_2"/>
    <property type="match status" value="1"/>
</dbReference>
<name>A0ABR3QTU0_9PLEO</name>
<feature type="compositionally biased region" description="Low complexity" evidence="4">
    <location>
        <begin position="792"/>
        <end position="824"/>
    </location>
</feature>
<evidence type="ECO:0000313" key="7">
    <source>
        <dbReference type="Proteomes" id="UP001521222"/>
    </source>
</evidence>
<feature type="compositionally biased region" description="Polar residues" evidence="4">
    <location>
        <begin position="716"/>
        <end position="725"/>
    </location>
</feature>
<proteinExistence type="predicted"/>
<evidence type="ECO:0000256" key="3">
    <source>
        <dbReference type="SAM" id="Coils"/>
    </source>
</evidence>
<feature type="compositionally biased region" description="Low complexity" evidence="4">
    <location>
        <begin position="1276"/>
        <end position="1292"/>
    </location>
</feature>
<feature type="compositionally biased region" description="Polar residues" evidence="4">
    <location>
        <begin position="1300"/>
        <end position="1315"/>
    </location>
</feature>
<dbReference type="Gene3D" id="1.10.246.20">
    <property type="entry name" value="Coactivator CBP, KIX domain"/>
    <property type="match status" value="1"/>
</dbReference>
<feature type="region of interest" description="Disordered" evidence="4">
    <location>
        <begin position="1428"/>
        <end position="1462"/>
    </location>
</feature>
<evidence type="ECO:0000256" key="1">
    <source>
        <dbReference type="ARBA" id="ARBA00004123"/>
    </source>
</evidence>
<gene>
    <name evidence="6" type="ORF">SLS59_008360</name>
</gene>
<feature type="region of interest" description="Disordered" evidence="4">
    <location>
        <begin position="276"/>
        <end position="308"/>
    </location>
</feature>
<accession>A0ABR3QTU0</accession>
<dbReference type="Proteomes" id="UP001521222">
    <property type="component" value="Unassembled WGS sequence"/>
</dbReference>
<organism evidence="6 7">
    <name type="scientific">Nothophoma quercina</name>
    <dbReference type="NCBI Taxonomy" id="749835"/>
    <lineage>
        <taxon>Eukaryota</taxon>
        <taxon>Fungi</taxon>
        <taxon>Dikarya</taxon>
        <taxon>Ascomycota</taxon>
        <taxon>Pezizomycotina</taxon>
        <taxon>Dothideomycetes</taxon>
        <taxon>Pleosporomycetidae</taxon>
        <taxon>Pleosporales</taxon>
        <taxon>Pleosporineae</taxon>
        <taxon>Didymellaceae</taxon>
        <taxon>Nothophoma</taxon>
    </lineage>
</organism>
<keyword evidence="3" id="KW-0175">Coiled coil</keyword>
<feature type="compositionally biased region" description="Low complexity" evidence="4">
    <location>
        <begin position="832"/>
        <end position="869"/>
    </location>
</feature>
<evidence type="ECO:0000256" key="4">
    <source>
        <dbReference type="SAM" id="MobiDB-lite"/>
    </source>
</evidence>
<feature type="compositionally biased region" description="Low complexity" evidence="4">
    <location>
        <begin position="194"/>
        <end position="211"/>
    </location>
</feature>
<feature type="compositionally biased region" description="Low complexity" evidence="4">
    <location>
        <begin position="277"/>
        <end position="306"/>
    </location>
</feature>
<feature type="compositionally biased region" description="Polar residues" evidence="4">
    <location>
        <begin position="1453"/>
        <end position="1462"/>
    </location>
</feature>
<evidence type="ECO:0000259" key="5">
    <source>
        <dbReference type="Pfam" id="PF16987"/>
    </source>
</evidence>
<feature type="region of interest" description="Disordered" evidence="4">
    <location>
        <begin position="716"/>
        <end position="750"/>
    </location>
</feature>
<dbReference type="InterPro" id="IPR036529">
    <property type="entry name" value="KIX_dom_sf"/>
</dbReference>
<feature type="region of interest" description="Disordered" evidence="4">
    <location>
        <begin position="791"/>
        <end position="902"/>
    </location>
</feature>
<feature type="region of interest" description="Disordered" evidence="4">
    <location>
        <begin position="142"/>
        <end position="211"/>
    </location>
</feature>
<feature type="compositionally biased region" description="Low complexity" evidence="4">
    <location>
        <begin position="880"/>
        <end position="890"/>
    </location>
</feature>
<feature type="compositionally biased region" description="Polar residues" evidence="4">
    <location>
        <begin position="474"/>
        <end position="486"/>
    </location>
</feature>
<dbReference type="EMBL" id="JAKIXB020000032">
    <property type="protein sequence ID" value="KAL1595428.1"/>
    <property type="molecule type" value="Genomic_DNA"/>
</dbReference>
<keyword evidence="2" id="KW-0539">Nucleus</keyword>
<feature type="region of interest" description="Disordered" evidence="4">
    <location>
        <begin position="427"/>
        <end position="486"/>
    </location>
</feature>
<reference evidence="6 7" key="1">
    <citation type="submission" date="2024-02" db="EMBL/GenBank/DDBJ databases">
        <title>De novo assembly and annotation of 12 fungi associated with fruit tree decline syndrome in Ontario, Canada.</title>
        <authorList>
            <person name="Sulman M."/>
            <person name="Ellouze W."/>
            <person name="Ilyukhin E."/>
        </authorList>
    </citation>
    <scope>NUCLEOTIDE SEQUENCE [LARGE SCALE GENOMIC DNA]</scope>
    <source>
        <strain evidence="6 7">M97-236</strain>
    </source>
</reference>
<evidence type="ECO:0000256" key="2">
    <source>
        <dbReference type="ARBA" id="ARBA00023242"/>
    </source>
</evidence>
<dbReference type="InterPro" id="IPR036546">
    <property type="entry name" value="MED15_KIX"/>
</dbReference>
<protein>
    <recommendedName>
        <fullName evidence="5">Mediator complex subunit 15 KIX domain-containing protein</fullName>
    </recommendedName>
</protein>
<feature type="compositionally biased region" description="Low complexity" evidence="4">
    <location>
        <begin position="142"/>
        <end position="155"/>
    </location>
</feature>
<evidence type="ECO:0000313" key="6">
    <source>
        <dbReference type="EMBL" id="KAL1595428.1"/>
    </source>
</evidence>
<comment type="subcellular location">
    <subcellularLocation>
        <location evidence="1">Nucleus</location>
    </subcellularLocation>
</comment>
<sequence length="1536" mass="168431">MQMNNPNMQPNGMARQQPQMANYNQFVNHFRQQQQKGQIPQGWQQSTSPEERGQLAFQFYTQFRLLKTETPEQEAMRTSIQFESSVFMQSQTKDQYISTIKQKLMQMTAARQQQSQRMQGNLGNMNMPMNGMNPGQMNMMGQAGPQGPRQGTPQQFNPGFPNAQLQRPMQISPVPMQQGGSSMGMNVSTPNLNQGQQAQQPNMQQQQRPTPQEGQFINQLAKKMMDTCVPDVRNKFQGEVNTWPEDKKQQLINQGIDPLFYRFRQHAEMLYRSGKLNNNKQGANQPGGQQGGPANQMQGQQANMAQRQSDPAFDFNAITNQQLGAVRLQDSGAEVVPASNNNATQMAAFGQGNQPQNAAMAQRQAAQAAFQQNLARQANASQIQVAQAQAQAQQQAQAQARAQIDQQQRAQQAALQARNQNQLLQGQIGGLNLPPGSQQSPAMPLLTRPMNPPGQQGQPTTPQQRPPQAHIPQMTPQPSQGQAEQMTTLMREAQQRSAALAQAQPLTDQMRLSMMPADLEPHAKQQLLKVPEQNFRQILANYMTQQRQQRAMQNGMLPGGPGTPGQHNMQFNQRQGMQPGMAGQMMGGPNMANMAGMANMVRPGMGLGQQTPGAINGQPQQMAQRGPMLTPQRILAAQTLLQSNPGIIANTDGRPFPPEVVGPHVRQSLPPDVKSWGQLKQWAQQNPAILSPQETQKLLMLQVIHFQNMLQRQQQMPGATPQPNNVAGMAPPAPMTPGQAQRVPQQPQNLGPIAVSDQELQIFRQKYQTTNPQMANVTDDQLRQHIMKTKMMNRQQQQQQMLAQQQQQQRNMLQQQQQRQQQQQPPQPQPPQQQQLSRPSTTQAAQATPQPKPAAKPSQPTQPTPAAAKSLKRPNEDSAEANAEQAAGNAVPQAPMVPQRPLPNLTQEQMSKLTPAQQAQVKAQLLKAQDASNAANGKASQQSRSLPSGEDLRARMNDPARNSRLNMMMAEVEKTLPPGQLTQIPPQIRASLQDSLQKHLPLIKKVDGAIRAFYASFDIESGSEAIIRQIMTARCLLFREMNMETGMLNDQITLTPDGFKLHIKTILNFVNKISQRMTQQQAQNANAQSNKQQSQSGSDPSLATPPAQLNAANLKQHTESHQRGPKAPQAPTTDRPPFPLGGGQSPSGAPKYFEEAPRLTNLVLPDKKRQRKDGGSASSTPGPRPSPHMGTGKGNSPELKRQLVPDKQMPQRPTFKCKEANCEYSIRGFDTQAELDAHISITHVKHDNPLQFALESMADFLDVDPKTGEPKVDTIASKPPAKPAAALSSQAQRAPAQAIKTEQASATAQNASTPAGQHAAAATPMARIPTQTGIKNSPSANLLKTPQAMAKVATPSTGAQAKPTPTNAAKPTVNEPAPVAVPELENQANLQPMIPTSLLDYSYEETFAALDANGPFTVLDLKDVDNTWATRSRPSSPTETPDSSSKDTPSTRQSDISENDNLQISLDIDMPDAWMMNLNGDALPLDMQLSDDLQTLGVSLPPMDSNDMALFPSLMDFEAMEKQMDGSLAELNAGIY</sequence>
<feature type="region of interest" description="Disordered" evidence="4">
    <location>
        <begin position="1269"/>
        <end position="1318"/>
    </location>
</feature>
<feature type="compositionally biased region" description="Polar residues" evidence="4">
    <location>
        <begin position="932"/>
        <end position="946"/>
    </location>
</feature>
<feature type="compositionally biased region" description="Low complexity" evidence="4">
    <location>
        <begin position="1079"/>
        <end position="1096"/>
    </location>
</feature>
<feature type="region of interest" description="Disordered" evidence="4">
    <location>
        <begin position="924"/>
        <end position="956"/>
    </location>
</feature>
<feature type="domain" description="Mediator complex subunit 15 KIX" evidence="5">
    <location>
        <begin position="41"/>
        <end position="117"/>
    </location>
</feature>
<comment type="caution">
    <text evidence="6">The sequence shown here is derived from an EMBL/GenBank/DDBJ whole genome shotgun (WGS) entry which is preliminary data.</text>
</comment>
<feature type="compositionally biased region" description="Low complexity" evidence="4">
    <location>
        <begin position="1430"/>
        <end position="1452"/>
    </location>
</feature>
<feature type="compositionally biased region" description="Low complexity" evidence="4">
    <location>
        <begin position="453"/>
        <end position="468"/>
    </location>
</feature>
<feature type="region of interest" description="Disordered" evidence="4">
    <location>
        <begin position="1078"/>
        <end position="1212"/>
    </location>
</feature>
<feature type="compositionally biased region" description="Low complexity" evidence="4">
    <location>
        <begin position="427"/>
        <end position="436"/>
    </location>
</feature>
<feature type="compositionally biased region" description="Polar residues" evidence="4">
    <location>
        <begin position="178"/>
        <end position="193"/>
    </location>
</feature>
<feature type="coiled-coil region" evidence="3">
    <location>
        <begin position="371"/>
        <end position="410"/>
    </location>
</feature>
<keyword evidence="7" id="KW-1185">Reference proteome</keyword>